<dbReference type="EMBL" id="GIFC01003754">
    <property type="protein sequence ID" value="MXU85837.1"/>
    <property type="molecule type" value="Transcribed_RNA"/>
</dbReference>
<dbReference type="AlphaFoldDB" id="A0A6B0U9N3"/>
<organism evidence="2">
    <name type="scientific">Ixodes ricinus</name>
    <name type="common">Common tick</name>
    <name type="synonym">Acarus ricinus</name>
    <dbReference type="NCBI Taxonomy" id="34613"/>
    <lineage>
        <taxon>Eukaryota</taxon>
        <taxon>Metazoa</taxon>
        <taxon>Ecdysozoa</taxon>
        <taxon>Arthropoda</taxon>
        <taxon>Chelicerata</taxon>
        <taxon>Arachnida</taxon>
        <taxon>Acari</taxon>
        <taxon>Parasitiformes</taxon>
        <taxon>Ixodida</taxon>
        <taxon>Ixodoidea</taxon>
        <taxon>Ixodidae</taxon>
        <taxon>Ixodinae</taxon>
        <taxon>Ixodes</taxon>
    </lineage>
</organism>
<sequence>MWLTVKAAGQLRNRRCPRLGSFLPSTSAASAAPSFPSSSSSRASVVPVKYSRDTLTVSWGLKMSLLETSTTPRSSRQGTLKAASGCWS</sequence>
<protein>
    <submittedName>
        <fullName evidence="2">Putative secreted protein</fullName>
    </submittedName>
</protein>
<evidence type="ECO:0000313" key="2">
    <source>
        <dbReference type="EMBL" id="MXU85837.1"/>
    </source>
</evidence>
<proteinExistence type="predicted"/>
<reference evidence="2" key="1">
    <citation type="submission" date="2019-12" db="EMBL/GenBank/DDBJ databases">
        <title>An insight into the sialome of adult female Ixodes ricinus ticks feeding for 6 days.</title>
        <authorList>
            <person name="Perner J."/>
            <person name="Ribeiro J.M.C."/>
        </authorList>
    </citation>
    <scope>NUCLEOTIDE SEQUENCE</scope>
    <source>
        <strain evidence="2">Semi-engorged</strain>
        <tissue evidence="2">Salivary glands</tissue>
    </source>
</reference>
<feature type="compositionally biased region" description="Polar residues" evidence="1">
    <location>
        <begin position="68"/>
        <end position="78"/>
    </location>
</feature>
<feature type="region of interest" description="Disordered" evidence="1">
    <location>
        <begin position="68"/>
        <end position="88"/>
    </location>
</feature>
<evidence type="ECO:0000256" key="1">
    <source>
        <dbReference type="SAM" id="MobiDB-lite"/>
    </source>
</evidence>
<accession>A0A6B0U9N3</accession>
<name>A0A6B0U9N3_IXORI</name>